<evidence type="ECO:0000256" key="7">
    <source>
        <dbReference type="ARBA" id="ARBA00023136"/>
    </source>
</evidence>
<comment type="subcellular location">
    <subcellularLocation>
        <location evidence="2">Membrane</location>
        <topology evidence="2">Peripheral membrane protein</topology>
    </subcellularLocation>
</comment>
<keyword evidence="11" id="KW-1185">Reference proteome</keyword>
<dbReference type="GO" id="GO:0016787">
    <property type="term" value="F:hydrolase activity"/>
    <property type="evidence" value="ECO:0007669"/>
    <property type="project" value="UniProtKB-KW"/>
</dbReference>
<protein>
    <submittedName>
        <fullName evidence="10">Putative Sodium-transporting two-sector ATPase</fullName>
        <ecNumber evidence="10">3.6.3.15</ecNumber>
    </submittedName>
</protein>
<dbReference type="GO" id="GO:0046933">
    <property type="term" value="F:proton-transporting ATP synthase activity, rotational mechanism"/>
    <property type="evidence" value="ECO:0007669"/>
    <property type="project" value="InterPro"/>
</dbReference>
<dbReference type="EMBL" id="LT859958">
    <property type="protein sequence ID" value="SMX54525.1"/>
    <property type="molecule type" value="Genomic_DNA"/>
</dbReference>
<comment type="similarity">
    <text evidence="3">Belongs to the ATPase gamma chain family.</text>
</comment>
<keyword evidence="5" id="KW-0375">Hydrogen ion transport</keyword>
<dbReference type="Gene3D" id="3.40.1380.10">
    <property type="match status" value="1"/>
</dbReference>
<accession>A0A1Y6K4B8</accession>
<dbReference type="EC" id="3.6.3.15" evidence="10"/>
<dbReference type="SUPFAM" id="SSF52943">
    <property type="entry name" value="ATP synthase (F1-ATPase), gamma subunit"/>
    <property type="match status" value="1"/>
</dbReference>
<keyword evidence="8" id="KW-0139">CF(1)</keyword>
<dbReference type="RefSeq" id="WP_087862363.1">
    <property type="nucleotide sequence ID" value="NZ_LT859958.1"/>
</dbReference>
<reference evidence="11" key="1">
    <citation type="submission" date="2017-05" db="EMBL/GenBank/DDBJ databases">
        <authorList>
            <person name="Kirkegaard R."/>
            <person name="Mcilroy J S."/>
        </authorList>
    </citation>
    <scope>NUCLEOTIDE SEQUENCE [LARGE SCALE GENOMIC DNA]</scope>
</reference>
<dbReference type="Pfam" id="PF00231">
    <property type="entry name" value="ATP-synt"/>
    <property type="match status" value="1"/>
</dbReference>
<evidence type="ECO:0000313" key="11">
    <source>
        <dbReference type="Proteomes" id="UP000195514"/>
    </source>
</evidence>
<name>A0A1Y6K4B8_9CHLR</name>
<sequence>MTQSFESAKSRLENIKTIEPLLSALRTMSMGVWQMANRKIASLSNYEDDLDQILIEILPKFAQKPVRAQTVQEIPKANSDTIILIIGSERGLCGKFNAGLVENTLKFIDQNQFSSYQIWVMGSRLRLEFERREITIAWRKELPASGLFTYHEAYMITQDWLDQFEAYAFDRFIVLNNHLVSGSLYQFETHNLLPFEFERNSEINPGDSRRWPPVIIETDPKGIYNQVIQHFIAASFYKLLLRSAVAEHSARYHLLQEASENAEDIIEDLIWVINAERKRKITQQMQELAVSAGLLKY</sequence>
<keyword evidence="6" id="KW-0406">Ion transport</keyword>
<evidence type="ECO:0000256" key="6">
    <source>
        <dbReference type="ARBA" id="ARBA00023065"/>
    </source>
</evidence>
<evidence type="ECO:0000256" key="2">
    <source>
        <dbReference type="ARBA" id="ARBA00004170"/>
    </source>
</evidence>
<comment type="function">
    <text evidence="1">Produces ATP from ADP in the presence of a proton gradient across the membrane. The gamma chain is believed to be important in regulating ATPase activity and the flow of protons through the CF(0) complex.</text>
</comment>
<keyword evidence="7" id="KW-0472">Membrane</keyword>
<keyword evidence="10" id="KW-0378">Hydrolase</keyword>
<gene>
    <name evidence="10" type="ORF">CFX1CAM_1460</name>
</gene>
<evidence type="ECO:0000256" key="4">
    <source>
        <dbReference type="ARBA" id="ARBA00022448"/>
    </source>
</evidence>
<evidence type="ECO:0000313" key="10">
    <source>
        <dbReference type="EMBL" id="SMX54525.1"/>
    </source>
</evidence>
<evidence type="ECO:0000256" key="5">
    <source>
        <dbReference type="ARBA" id="ARBA00022781"/>
    </source>
</evidence>
<organism evidence="10 11">
    <name type="scientific">Candidatus Brevifilum fermentans</name>
    <dbReference type="NCBI Taxonomy" id="1986204"/>
    <lineage>
        <taxon>Bacteria</taxon>
        <taxon>Bacillati</taxon>
        <taxon>Chloroflexota</taxon>
        <taxon>Anaerolineae</taxon>
        <taxon>Anaerolineales</taxon>
        <taxon>Anaerolineaceae</taxon>
        <taxon>Candidatus Brevifilum</taxon>
    </lineage>
</organism>
<dbReference type="OrthoDB" id="9812769at2"/>
<dbReference type="AlphaFoldDB" id="A0A1Y6K4B8"/>
<dbReference type="InterPro" id="IPR000131">
    <property type="entry name" value="ATP_synth_F1_gsu"/>
</dbReference>
<dbReference type="PRINTS" id="PR00126">
    <property type="entry name" value="ATPASEGAMMA"/>
</dbReference>
<dbReference type="InterPro" id="IPR035968">
    <property type="entry name" value="ATP_synth_F1_ATPase_gsu"/>
</dbReference>
<evidence type="ECO:0000256" key="1">
    <source>
        <dbReference type="ARBA" id="ARBA00003456"/>
    </source>
</evidence>
<proteinExistence type="inferred from homology"/>
<dbReference type="KEGG" id="abat:CFX1CAM_1460"/>
<dbReference type="Gene3D" id="1.10.287.80">
    <property type="entry name" value="ATP synthase, gamma subunit, helix hairpin domain"/>
    <property type="match status" value="1"/>
</dbReference>
<keyword evidence="9" id="KW-0066">ATP synthesis</keyword>
<dbReference type="GO" id="GO:0045259">
    <property type="term" value="C:proton-transporting ATP synthase complex"/>
    <property type="evidence" value="ECO:0007669"/>
    <property type="project" value="UniProtKB-KW"/>
</dbReference>
<dbReference type="Proteomes" id="UP000195514">
    <property type="component" value="Chromosome I"/>
</dbReference>
<evidence type="ECO:0000256" key="9">
    <source>
        <dbReference type="ARBA" id="ARBA00023310"/>
    </source>
</evidence>
<keyword evidence="4" id="KW-0813">Transport</keyword>
<evidence type="ECO:0000256" key="8">
    <source>
        <dbReference type="ARBA" id="ARBA00023196"/>
    </source>
</evidence>
<evidence type="ECO:0000256" key="3">
    <source>
        <dbReference type="ARBA" id="ARBA00007681"/>
    </source>
</evidence>